<sequence>MSIIIELTDATYLSEYRILVKFSDENERIVDFEEFLTKHSHPQFNKYRQPAQFKKFKIERGNLVWGKDWDLIFPVEQLYSGKIDSIL</sequence>
<dbReference type="Gene3D" id="3.30.2020.10">
    <property type="entry name" value="NE0471-like N-terminal domain"/>
    <property type="match status" value="1"/>
</dbReference>
<accession>A0ABM8UT12</accession>
<organism evidence="1 2">
    <name type="scientific">Dyadobacter linearis</name>
    <dbReference type="NCBI Taxonomy" id="2823330"/>
    <lineage>
        <taxon>Bacteria</taxon>
        <taxon>Pseudomonadati</taxon>
        <taxon>Bacteroidota</taxon>
        <taxon>Cytophagia</taxon>
        <taxon>Cytophagales</taxon>
        <taxon>Spirosomataceae</taxon>
        <taxon>Dyadobacter</taxon>
    </lineage>
</organism>
<comment type="caution">
    <text evidence="1">The sequence shown here is derived from an EMBL/GenBank/DDBJ whole genome shotgun (WGS) entry which is preliminary data.</text>
</comment>
<proteinExistence type="predicted"/>
<evidence type="ECO:0000313" key="1">
    <source>
        <dbReference type="EMBL" id="CAG5071408.1"/>
    </source>
</evidence>
<keyword evidence="2" id="KW-1185">Reference proteome</keyword>
<reference evidence="1 2" key="1">
    <citation type="submission" date="2021-04" db="EMBL/GenBank/DDBJ databases">
        <authorList>
            <person name="Rodrigo-Torres L."/>
            <person name="Arahal R. D."/>
            <person name="Lucena T."/>
        </authorList>
    </citation>
    <scope>NUCLEOTIDE SEQUENCE [LARGE SCALE GENOMIC DNA]</scope>
    <source>
        <strain evidence="1 2">CECT 9623</strain>
    </source>
</reference>
<dbReference type="Pfam" id="PF10387">
    <property type="entry name" value="DUF2442"/>
    <property type="match status" value="1"/>
</dbReference>
<dbReference type="Proteomes" id="UP000679725">
    <property type="component" value="Unassembled WGS sequence"/>
</dbReference>
<name>A0ABM8UT12_9BACT</name>
<protein>
    <recommendedName>
        <fullName evidence="3">DUF2442 domain-containing protein</fullName>
    </recommendedName>
</protein>
<dbReference type="EMBL" id="CAJRAU010000004">
    <property type="protein sequence ID" value="CAG5071408.1"/>
    <property type="molecule type" value="Genomic_DNA"/>
</dbReference>
<dbReference type="InterPro" id="IPR018841">
    <property type="entry name" value="DUF2442"/>
</dbReference>
<dbReference type="InterPro" id="IPR036782">
    <property type="entry name" value="NE0471-like_N"/>
</dbReference>
<evidence type="ECO:0008006" key="3">
    <source>
        <dbReference type="Google" id="ProtNLM"/>
    </source>
</evidence>
<dbReference type="SUPFAM" id="SSF143880">
    <property type="entry name" value="NE0471 N-terminal domain-like"/>
    <property type="match status" value="1"/>
</dbReference>
<gene>
    <name evidence="1" type="ORF">DYBT9623_03437</name>
</gene>
<evidence type="ECO:0000313" key="2">
    <source>
        <dbReference type="Proteomes" id="UP000679725"/>
    </source>
</evidence>
<dbReference type="RefSeq" id="WP_215234740.1">
    <property type="nucleotide sequence ID" value="NZ_CAJRAU010000004.1"/>
</dbReference>